<proteinExistence type="predicted"/>
<protein>
    <submittedName>
        <fullName evidence="1">Uncharacterized protein</fullName>
    </submittedName>
</protein>
<sequence length="57" mass="6792">METFYDIYLGRLGARNTRRVAKNQTTAQVDIWKSKGYRLQAERRVAERLHEIYFISA</sequence>
<dbReference type="EMBL" id="CP104377">
    <property type="protein sequence ID" value="UXC18983.1"/>
    <property type="molecule type" value="Genomic_DNA"/>
</dbReference>
<accession>A0ABY5ZYB2</accession>
<evidence type="ECO:0000313" key="1">
    <source>
        <dbReference type="EMBL" id="UXC18983.1"/>
    </source>
</evidence>
<keyword evidence="2" id="KW-1185">Reference proteome</keyword>
<organism evidence="1 2">
    <name type="scientific">Comamonas squillarum</name>
    <dbReference type="NCBI Taxonomy" id="2977320"/>
    <lineage>
        <taxon>Bacteria</taxon>
        <taxon>Pseudomonadati</taxon>
        <taxon>Pseudomonadota</taxon>
        <taxon>Betaproteobacteria</taxon>
        <taxon>Burkholderiales</taxon>
        <taxon>Comamonadaceae</taxon>
        <taxon>Comamonas</taxon>
    </lineage>
</organism>
<dbReference type="Proteomes" id="UP001058290">
    <property type="component" value="Chromosome"/>
</dbReference>
<gene>
    <name evidence="1" type="ORF">N4T19_02325</name>
</gene>
<dbReference type="RefSeq" id="WP_165841217.1">
    <property type="nucleotide sequence ID" value="NZ_CP104377.1"/>
</dbReference>
<reference evidence="1" key="1">
    <citation type="submission" date="2022-09" db="EMBL/GenBank/DDBJ databases">
        <title>Bacterial diversity in gut of crayfish and pufferfish.</title>
        <authorList>
            <person name="Huang Y."/>
        </authorList>
    </citation>
    <scope>NUCLEOTIDE SEQUENCE</scope>
    <source>
        <strain evidence="1">PR12</strain>
    </source>
</reference>
<name>A0ABY5ZYB2_9BURK</name>
<evidence type="ECO:0000313" key="2">
    <source>
        <dbReference type="Proteomes" id="UP001058290"/>
    </source>
</evidence>